<accession>A0AAP2RGK5</accession>
<keyword evidence="1" id="KW-0812">Transmembrane</keyword>
<comment type="caution">
    <text evidence="2">The sequence shown here is derived from an EMBL/GenBank/DDBJ whole genome shotgun (WGS) entry which is preliminary data.</text>
</comment>
<proteinExistence type="predicted"/>
<organism evidence="2 3">
    <name type="scientific">Methanooceanicella nereidis</name>
    <dbReference type="NCBI Taxonomy" id="2052831"/>
    <lineage>
        <taxon>Archaea</taxon>
        <taxon>Methanobacteriati</taxon>
        <taxon>Methanobacteriota</taxon>
        <taxon>Stenosarchaea group</taxon>
        <taxon>Methanomicrobia</taxon>
        <taxon>Methanocellales</taxon>
        <taxon>Methanocellaceae</taxon>
        <taxon>Methanooceanicella</taxon>
    </lineage>
</organism>
<dbReference type="Proteomes" id="UP001320159">
    <property type="component" value="Unassembled WGS sequence"/>
</dbReference>
<evidence type="ECO:0000313" key="3">
    <source>
        <dbReference type="Proteomes" id="UP001320159"/>
    </source>
</evidence>
<dbReference type="RefSeq" id="WP_230743229.1">
    <property type="nucleotide sequence ID" value="NZ_PGCK01000015.1"/>
</dbReference>
<feature type="transmembrane region" description="Helical" evidence="1">
    <location>
        <begin position="53"/>
        <end position="74"/>
    </location>
</feature>
<name>A0AAP2RGK5_9EURY</name>
<reference evidence="2 3" key="1">
    <citation type="submission" date="2017-11" db="EMBL/GenBank/DDBJ databases">
        <title>Isolation and Characterization of Family Methanocellaceae Species from Potential Methane Hydrate Area Offshore Southwestern Taiwan.</title>
        <authorList>
            <person name="Zhang W.-L."/>
            <person name="Chen W.-C."/>
            <person name="Lai M.-C."/>
            <person name="Chen S.-C."/>
        </authorList>
    </citation>
    <scope>NUCLEOTIDE SEQUENCE [LARGE SCALE GENOMIC DNA]</scope>
    <source>
        <strain evidence="2 3">CWC-04</strain>
    </source>
</reference>
<gene>
    <name evidence="2" type="ORF">CUJ83_14655</name>
</gene>
<feature type="transmembrane region" description="Helical" evidence="1">
    <location>
        <begin position="18"/>
        <end position="41"/>
    </location>
</feature>
<keyword evidence="1" id="KW-1133">Transmembrane helix</keyword>
<protein>
    <submittedName>
        <fullName evidence="2">Uncharacterized protein</fullName>
    </submittedName>
</protein>
<evidence type="ECO:0000313" key="2">
    <source>
        <dbReference type="EMBL" id="MCD1296240.1"/>
    </source>
</evidence>
<sequence length="75" mass="8144">MIGGIQEFAYTMFLGLPVLSWMGMLTVALLLITAYVGYGLMKGWIRTTIKTHQMIAGAAIAIGIIHAIISLSIYL</sequence>
<keyword evidence="3" id="KW-1185">Reference proteome</keyword>
<keyword evidence="1" id="KW-0472">Membrane</keyword>
<dbReference type="EMBL" id="PGCK01000015">
    <property type="protein sequence ID" value="MCD1296240.1"/>
    <property type="molecule type" value="Genomic_DNA"/>
</dbReference>
<evidence type="ECO:0000256" key="1">
    <source>
        <dbReference type="SAM" id="Phobius"/>
    </source>
</evidence>
<dbReference type="AlphaFoldDB" id="A0AAP2RGK5"/>